<feature type="region of interest" description="Disordered" evidence="1">
    <location>
        <begin position="207"/>
        <end position="242"/>
    </location>
</feature>
<reference evidence="2 3" key="1">
    <citation type="submission" date="2018-11" db="EMBL/GenBank/DDBJ databases">
        <authorList>
            <consortium name="Pathogen Informatics"/>
        </authorList>
    </citation>
    <scope>NUCLEOTIDE SEQUENCE [LARGE SCALE GENOMIC DNA]</scope>
</reference>
<dbReference type="Pfam" id="PF12372">
    <property type="entry name" value="Htt_N-HEAT"/>
    <property type="match status" value="1"/>
</dbReference>
<dbReference type="EMBL" id="UYWX01021369">
    <property type="protein sequence ID" value="VDM35140.1"/>
    <property type="molecule type" value="Genomic_DNA"/>
</dbReference>
<dbReference type="OrthoDB" id="6250975at2759"/>
<dbReference type="SUPFAM" id="SSF48371">
    <property type="entry name" value="ARM repeat"/>
    <property type="match status" value="1"/>
</dbReference>
<protein>
    <submittedName>
        <fullName evidence="2">Uncharacterized protein</fullName>
    </submittedName>
</protein>
<dbReference type="PANTHER" id="PTHR10170:SF10">
    <property type="entry name" value="HUNTINGTIN"/>
    <property type="match status" value="1"/>
</dbReference>
<evidence type="ECO:0000256" key="1">
    <source>
        <dbReference type="SAM" id="MobiDB-lite"/>
    </source>
</evidence>
<evidence type="ECO:0000313" key="2">
    <source>
        <dbReference type="EMBL" id="VDM35140.1"/>
    </source>
</evidence>
<organism evidence="2 3">
    <name type="scientific">Hydatigena taeniaeformis</name>
    <name type="common">Feline tapeworm</name>
    <name type="synonym">Taenia taeniaeformis</name>
    <dbReference type="NCBI Taxonomy" id="6205"/>
    <lineage>
        <taxon>Eukaryota</taxon>
        <taxon>Metazoa</taxon>
        <taxon>Spiralia</taxon>
        <taxon>Lophotrochozoa</taxon>
        <taxon>Platyhelminthes</taxon>
        <taxon>Cestoda</taxon>
        <taxon>Eucestoda</taxon>
        <taxon>Cyclophyllidea</taxon>
        <taxon>Taeniidae</taxon>
        <taxon>Hydatigera</taxon>
    </lineage>
</organism>
<dbReference type="InterPro" id="IPR028426">
    <property type="entry name" value="Huntingtin_fam"/>
</dbReference>
<keyword evidence="3" id="KW-1185">Reference proteome</keyword>
<sequence>MRGLLEKVECDKNYVRRSAATILASSVVHSRLPHELSYLLIQHLISRPSPSTYLSAPLVALGLGTIDFGNWARETLEFFWWSVVRLLCLQLACRKYQSTLSSISASSAVMVCTAALECLLEVLSSTPAGHPPTKLPDGFQEALQIFCDKQRPHSPSALLHLDDYDSSVDASDADDGSSVTSQSAMPLTSTIIESRGEKLSLIKRNLLPTELSTPGQRETEAPPEDILSPKADTPDGTESEDENEIFATSSMHSFLAVFAHRFGLLSGAPSMTRAAAQSLAVACLAKLALTLSPRLFFEPLPAASQSSEEEGNEANVVTGIEMALHLMHHSDPQVRGNACLLAGNLLHSIATHILIQPTSSLDAHQHLQICRLICGLDDLLASEKSGITYRMALKALRSCANTLLHLSATVPIADMETESASARLLQCLASRLVDCARHPYRLVRRETLFLFSDLDWDQVEHLERAWFGYHKNGTSQRLVEATPLSVVAWNECLRLFADADRSLGREAFRSLLTLAERTPSADLQRTQMNDVGLESIDTAAVHLFVHSALTGQNVTACDLPIAQDSCVSTVSGFADDLRSIAKGLPVYLRLSAPPSYMIQQSKSISSHGCLLRRNRYNRGLHRVFRELVDSLLELSPVCDSPENRSMMHSLIFGLAELLGSPPITSNHILWYTPSPLPQPLNVDSETVAVSPSRFALQRYQRRPKMALLLWHCISQLSISPLALTDLALQARLLCLASGCALRWGISSLLEGSIPAGGKMELHQDHAFTRASGALLKHVISQAGELEGGTTPKASRLVQMYGKVNKLAGTHALLAIFWHVFKGVKPNSASSSTGILSSFVGGNPASSPVPITSAPIGSGSATPSSVITTTITTSQAKSRPIFGLQFVQTTESEEEESRLLLGSRETHGYFADSQEYMQLYNTTRASFEAFKKLVVRYIDQCCFLNVMDFDGSRSGDHSKGMQAVDKLARLKIFLL</sequence>
<dbReference type="InterPro" id="IPR016024">
    <property type="entry name" value="ARM-type_fold"/>
</dbReference>
<dbReference type="AlphaFoldDB" id="A0A3P7FGD5"/>
<dbReference type="InterPro" id="IPR024613">
    <property type="entry name" value="Huntingtin_N_HEAT_rpt-2"/>
</dbReference>
<gene>
    <name evidence="2" type="ORF">TTAC_LOCUS10160</name>
</gene>
<dbReference type="PANTHER" id="PTHR10170">
    <property type="entry name" value="HUNTINGTON DISEASE PROTEIN"/>
    <property type="match status" value="1"/>
</dbReference>
<dbReference type="Proteomes" id="UP000274429">
    <property type="component" value="Unassembled WGS sequence"/>
</dbReference>
<dbReference type="GO" id="GO:0005737">
    <property type="term" value="C:cytoplasm"/>
    <property type="evidence" value="ECO:0007669"/>
    <property type="project" value="TreeGrafter"/>
</dbReference>
<accession>A0A3P7FGD5</accession>
<evidence type="ECO:0000313" key="3">
    <source>
        <dbReference type="Proteomes" id="UP000274429"/>
    </source>
</evidence>
<proteinExistence type="predicted"/>
<name>A0A3P7FGD5_HYDTA</name>